<feature type="compositionally biased region" description="Low complexity" evidence="1">
    <location>
        <begin position="21"/>
        <end position="34"/>
    </location>
</feature>
<proteinExistence type="predicted"/>
<reference evidence="2" key="1">
    <citation type="submission" date="2023-10" db="EMBL/GenBank/DDBJ databases">
        <authorList>
            <person name="Chen Y."/>
            <person name="Shah S."/>
            <person name="Dougan E. K."/>
            <person name="Thang M."/>
            <person name="Chan C."/>
        </authorList>
    </citation>
    <scope>NUCLEOTIDE SEQUENCE [LARGE SCALE GENOMIC DNA]</scope>
</reference>
<evidence type="ECO:0000313" key="3">
    <source>
        <dbReference type="Proteomes" id="UP001189429"/>
    </source>
</evidence>
<feature type="compositionally biased region" description="Low complexity" evidence="1">
    <location>
        <begin position="75"/>
        <end position="87"/>
    </location>
</feature>
<feature type="compositionally biased region" description="Basic residues" evidence="1">
    <location>
        <begin position="88"/>
        <end position="99"/>
    </location>
</feature>
<feature type="compositionally biased region" description="Basic and acidic residues" evidence="1">
    <location>
        <begin position="104"/>
        <end position="113"/>
    </location>
</feature>
<feature type="region of interest" description="Disordered" evidence="1">
    <location>
        <begin position="1"/>
        <end position="34"/>
    </location>
</feature>
<feature type="non-terminal residue" evidence="2">
    <location>
        <position position="170"/>
    </location>
</feature>
<dbReference type="Proteomes" id="UP001189429">
    <property type="component" value="Unassembled WGS sequence"/>
</dbReference>
<sequence length="170" mass="17143">VARAAAGAGAARRAARRSPRGARPSGRGRCGAAAEGPARGLLAAALPRQRCGPGGACGRARPSGVAQCRGKASRARGALARARPAAPARRRAGRRRRQALRSLAEAEEREQKARAAGSVASDTSPRGRPRGGPLSAPLLSAAAPAGGRPEGGGLLRRPLSLKRPPAVLEA</sequence>
<feature type="region of interest" description="Disordered" evidence="1">
    <location>
        <begin position="51"/>
        <end position="170"/>
    </location>
</feature>
<name>A0ABN9QDX4_9DINO</name>
<evidence type="ECO:0000313" key="2">
    <source>
        <dbReference type="EMBL" id="CAK0802822.1"/>
    </source>
</evidence>
<feature type="non-terminal residue" evidence="2">
    <location>
        <position position="1"/>
    </location>
</feature>
<feature type="compositionally biased region" description="Low complexity" evidence="1">
    <location>
        <begin position="1"/>
        <end position="12"/>
    </location>
</feature>
<feature type="compositionally biased region" description="Low complexity" evidence="1">
    <location>
        <begin position="155"/>
        <end position="170"/>
    </location>
</feature>
<keyword evidence="3" id="KW-1185">Reference proteome</keyword>
<feature type="compositionally biased region" description="Low complexity" evidence="1">
    <location>
        <begin position="131"/>
        <end position="147"/>
    </location>
</feature>
<gene>
    <name evidence="2" type="ORF">PCOR1329_LOCUS10197</name>
</gene>
<organism evidence="2 3">
    <name type="scientific">Prorocentrum cordatum</name>
    <dbReference type="NCBI Taxonomy" id="2364126"/>
    <lineage>
        <taxon>Eukaryota</taxon>
        <taxon>Sar</taxon>
        <taxon>Alveolata</taxon>
        <taxon>Dinophyceae</taxon>
        <taxon>Prorocentrales</taxon>
        <taxon>Prorocentraceae</taxon>
        <taxon>Prorocentrum</taxon>
    </lineage>
</organism>
<dbReference type="EMBL" id="CAUYUJ010002890">
    <property type="protein sequence ID" value="CAK0802822.1"/>
    <property type="molecule type" value="Genomic_DNA"/>
</dbReference>
<accession>A0ABN9QDX4</accession>
<protein>
    <submittedName>
        <fullName evidence="2">Uncharacterized protein</fullName>
    </submittedName>
</protein>
<comment type="caution">
    <text evidence="2">The sequence shown here is derived from an EMBL/GenBank/DDBJ whole genome shotgun (WGS) entry which is preliminary data.</text>
</comment>
<evidence type="ECO:0000256" key="1">
    <source>
        <dbReference type="SAM" id="MobiDB-lite"/>
    </source>
</evidence>